<comment type="subunit">
    <text evidence="4">Part of the 50S ribosomal subunit.</text>
</comment>
<evidence type="ECO:0000256" key="6">
    <source>
        <dbReference type="RuleBase" id="RU003878"/>
    </source>
</evidence>
<protein>
    <recommendedName>
        <fullName evidence="4">Large ribosomal subunit protein uL13</fullName>
    </recommendedName>
</protein>
<dbReference type="InterPro" id="IPR036899">
    <property type="entry name" value="Ribosomal_uL13_sf"/>
</dbReference>
<evidence type="ECO:0000256" key="5">
    <source>
        <dbReference type="RuleBase" id="RU003877"/>
    </source>
</evidence>
<proteinExistence type="inferred from homology"/>
<dbReference type="PROSITE" id="PS00783">
    <property type="entry name" value="RIBOSOMAL_L13"/>
    <property type="match status" value="1"/>
</dbReference>
<comment type="similarity">
    <text evidence="1 4 5">Belongs to the universal ribosomal protein uL13 family.</text>
</comment>
<dbReference type="PANTHER" id="PTHR11545">
    <property type="entry name" value="RIBOSOMAL PROTEIN L13"/>
    <property type="match status" value="1"/>
</dbReference>
<accession>A0ABT4RIL4</accession>
<dbReference type="PANTHER" id="PTHR11545:SF2">
    <property type="entry name" value="LARGE RIBOSOMAL SUBUNIT PROTEIN UL13M"/>
    <property type="match status" value="1"/>
</dbReference>
<evidence type="ECO:0000256" key="1">
    <source>
        <dbReference type="ARBA" id="ARBA00006227"/>
    </source>
</evidence>
<dbReference type="InterPro" id="IPR005822">
    <property type="entry name" value="Ribosomal_uL13"/>
</dbReference>
<comment type="function">
    <text evidence="4 6">This protein is one of the early assembly proteins of the 50S ribosomal subunit, although it is not seen to bind rRNA by itself. It is important during the early stages of 50S assembly.</text>
</comment>
<dbReference type="Gene3D" id="3.90.1180.10">
    <property type="entry name" value="Ribosomal protein L13"/>
    <property type="match status" value="1"/>
</dbReference>
<keyword evidence="3 4" id="KW-0687">Ribonucleoprotein</keyword>
<dbReference type="InterPro" id="IPR005823">
    <property type="entry name" value="Ribosomal_uL13_bac-type"/>
</dbReference>
<reference evidence="7" key="1">
    <citation type="submission" date="2022-10" db="EMBL/GenBank/DDBJ databases">
        <title>The WGS of Solirubrobacter sp. CPCC 204708.</title>
        <authorList>
            <person name="Jiang Z."/>
        </authorList>
    </citation>
    <scope>NUCLEOTIDE SEQUENCE</scope>
    <source>
        <strain evidence="7">CPCC 204708</strain>
    </source>
</reference>
<evidence type="ECO:0000313" key="7">
    <source>
        <dbReference type="EMBL" id="MDA0138394.1"/>
    </source>
</evidence>
<name>A0ABT4RIL4_9ACTN</name>
<dbReference type="HAMAP" id="MF_01366">
    <property type="entry name" value="Ribosomal_uL13"/>
    <property type="match status" value="1"/>
</dbReference>
<comment type="caution">
    <text evidence="7">The sequence shown here is derived from an EMBL/GenBank/DDBJ whole genome shotgun (WGS) entry which is preliminary data.</text>
</comment>
<dbReference type="InterPro" id="IPR023563">
    <property type="entry name" value="Ribosomal_uL13_CS"/>
</dbReference>
<evidence type="ECO:0000256" key="2">
    <source>
        <dbReference type="ARBA" id="ARBA00022980"/>
    </source>
</evidence>
<keyword evidence="8" id="KW-1185">Reference proteome</keyword>
<dbReference type="CDD" id="cd00392">
    <property type="entry name" value="Ribosomal_L13"/>
    <property type="match status" value="1"/>
</dbReference>
<organism evidence="7 8">
    <name type="scientific">Solirubrobacter deserti</name>
    <dbReference type="NCBI Taxonomy" id="2282478"/>
    <lineage>
        <taxon>Bacteria</taxon>
        <taxon>Bacillati</taxon>
        <taxon>Actinomycetota</taxon>
        <taxon>Thermoleophilia</taxon>
        <taxon>Solirubrobacterales</taxon>
        <taxon>Solirubrobacteraceae</taxon>
        <taxon>Solirubrobacter</taxon>
    </lineage>
</organism>
<dbReference type="RefSeq" id="WP_202957852.1">
    <property type="nucleotide sequence ID" value="NZ_JAPCID010000015.1"/>
</dbReference>
<keyword evidence="2 4" id="KW-0689">Ribosomal protein</keyword>
<sequence>MKTYVAKPTDRERNWLVVDAEGQTLGRLATQIADALRGKRKPTYTPHIDTGDFVVVINAEKIAVTGSKRTEKMYYRHSGYPGGLKSRTLNDMLERRPEEVIRLAVKGMLPRNRLGRKQLTKLKVYAGPEHPHTAQQPQPMALIEKK</sequence>
<dbReference type="Pfam" id="PF00572">
    <property type="entry name" value="Ribosomal_L13"/>
    <property type="match status" value="1"/>
</dbReference>
<evidence type="ECO:0000313" key="8">
    <source>
        <dbReference type="Proteomes" id="UP001147700"/>
    </source>
</evidence>
<evidence type="ECO:0000256" key="3">
    <source>
        <dbReference type="ARBA" id="ARBA00023274"/>
    </source>
</evidence>
<evidence type="ECO:0000256" key="4">
    <source>
        <dbReference type="HAMAP-Rule" id="MF_01366"/>
    </source>
</evidence>
<dbReference type="SUPFAM" id="SSF52161">
    <property type="entry name" value="Ribosomal protein L13"/>
    <property type="match status" value="1"/>
</dbReference>
<dbReference type="PIRSF" id="PIRSF002181">
    <property type="entry name" value="Ribosomal_L13"/>
    <property type="match status" value="1"/>
</dbReference>
<dbReference type="GO" id="GO:0005840">
    <property type="term" value="C:ribosome"/>
    <property type="evidence" value="ECO:0007669"/>
    <property type="project" value="UniProtKB-KW"/>
</dbReference>
<dbReference type="EMBL" id="JAPCID010000015">
    <property type="protein sequence ID" value="MDA0138394.1"/>
    <property type="molecule type" value="Genomic_DNA"/>
</dbReference>
<dbReference type="NCBIfam" id="TIGR01066">
    <property type="entry name" value="rplM_bact"/>
    <property type="match status" value="1"/>
</dbReference>
<gene>
    <name evidence="4 6 7" type="primary">rplM</name>
    <name evidence="7" type="ORF">OJ962_12905</name>
</gene>
<dbReference type="Proteomes" id="UP001147700">
    <property type="component" value="Unassembled WGS sequence"/>
</dbReference>